<accession>A0ABV2AQU4</accession>
<proteinExistence type="predicted"/>
<dbReference type="InterPro" id="IPR050642">
    <property type="entry name" value="PDH_E1_Alpha_Subunit"/>
</dbReference>
<reference evidence="5 6" key="1">
    <citation type="journal article" date="2024" name="BMC Biol.">
        <title>Comparative genomics of Ascetosporea gives new insight into the evolutionary basis for animal parasitism in Rhizaria.</title>
        <authorList>
            <person name="Hiltunen Thoren M."/>
            <person name="Onut-Brannstrom I."/>
            <person name="Alfjorden A."/>
            <person name="Peckova H."/>
            <person name="Swords F."/>
            <person name="Hooper C."/>
            <person name="Holzer A.S."/>
            <person name="Bass D."/>
            <person name="Burki F."/>
        </authorList>
    </citation>
    <scope>NUCLEOTIDE SEQUENCE [LARGE SCALE GENOMIC DNA]</scope>
    <source>
        <strain evidence="5">20-A016</strain>
    </source>
</reference>
<evidence type="ECO:0000313" key="6">
    <source>
        <dbReference type="Proteomes" id="UP001439008"/>
    </source>
</evidence>
<sequence>MMGDGAANQGQVYETTNMAALWKLPLILLVENNKYGMGTSAERSSFCTDYYTRGHYVPGIQCDGLDVVSVRATMEFAAEHCRSGKGPIFVEMRTYRYHGHSMSDPGKTYRDKEEVKTYRKTNDAIKNCKNRILELEWATEEELKKIEKKCSIEVEEAAKNAMADEEAHKSDRFVDIYYKEIPKFIRGTDIENSYHRT</sequence>
<keyword evidence="3" id="KW-0786">Thiamine pyrophosphate</keyword>
<evidence type="ECO:0000256" key="2">
    <source>
        <dbReference type="ARBA" id="ARBA00023002"/>
    </source>
</evidence>
<dbReference type="Proteomes" id="UP001439008">
    <property type="component" value="Unassembled WGS sequence"/>
</dbReference>
<gene>
    <name evidence="5" type="primary">PDHA1_2</name>
    <name evidence="5" type="ORF">MHBO_003561</name>
</gene>
<evidence type="ECO:0000256" key="1">
    <source>
        <dbReference type="ARBA" id="ARBA00001964"/>
    </source>
</evidence>
<dbReference type="PANTHER" id="PTHR11516">
    <property type="entry name" value="PYRUVATE DEHYDROGENASE E1 COMPONENT, ALPHA SUBUNIT BACTERIAL AND ORGANELLAR"/>
    <property type="match status" value="1"/>
</dbReference>
<dbReference type="Gene3D" id="3.40.50.970">
    <property type="match status" value="1"/>
</dbReference>
<dbReference type="InterPro" id="IPR029061">
    <property type="entry name" value="THDP-binding"/>
</dbReference>
<evidence type="ECO:0000313" key="5">
    <source>
        <dbReference type="EMBL" id="MES1922045.1"/>
    </source>
</evidence>
<dbReference type="PANTHER" id="PTHR11516:SF60">
    <property type="entry name" value="PYRUVATE DEHYDROGENASE E1 COMPONENT SUBUNIT ALPHA"/>
    <property type="match status" value="1"/>
</dbReference>
<comment type="cofactor">
    <cofactor evidence="1">
        <name>thiamine diphosphate</name>
        <dbReference type="ChEBI" id="CHEBI:58937"/>
    </cofactor>
</comment>
<feature type="domain" description="Dehydrogenase E1 component" evidence="4">
    <location>
        <begin position="2"/>
        <end position="168"/>
    </location>
</feature>
<keyword evidence="6" id="KW-1185">Reference proteome</keyword>
<comment type="caution">
    <text evidence="5">The sequence shown here is derived from an EMBL/GenBank/DDBJ whole genome shotgun (WGS) entry which is preliminary data.</text>
</comment>
<organism evidence="5 6">
    <name type="scientific">Bonamia ostreae</name>
    <dbReference type="NCBI Taxonomy" id="126728"/>
    <lineage>
        <taxon>Eukaryota</taxon>
        <taxon>Sar</taxon>
        <taxon>Rhizaria</taxon>
        <taxon>Endomyxa</taxon>
        <taxon>Ascetosporea</taxon>
        <taxon>Haplosporida</taxon>
        <taxon>Bonamia</taxon>
    </lineage>
</organism>
<dbReference type="SUPFAM" id="SSF52518">
    <property type="entry name" value="Thiamin diphosphate-binding fold (THDP-binding)"/>
    <property type="match status" value="1"/>
</dbReference>
<evidence type="ECO:0000256" key="3">
    <source>
        <dbReference type="ARBA" id="ARBA00023052"/>
    </source>
</evidence>
<protein>
    <submittedName>
        <fullName evidence="5">Pyruvate dehydrogenase E1 component subunit alpha, somatic form, mitochondrial</fullName>
    </submittedName>
</protein>
<dbReference type="Pfam" id="PF00676">
    <property type="entry name" value="E1_dh"/>
    <property type="match status" value="1"/>
</dbReference>
<dbReference type="InterPro" id="IPR001017">
    <property type="entry name" value="DH_E1"/>
</dbReference>
<dbReference type="EMBL" id="JBDODL010002136">
    <property type="protein sequence ID" value="MES1922045.1"/>
    <property type="molecule type" value="Genomic_DNA"/>
</dbReference>
<name>A0ABV2AQU4_9EUKA</name>
<keyword evidence="2" id="KW-0560">Oxidoreductase</keyword>
<keyword evidence="5" id="KW-0670">Pyruvate</keyword>
<evidence type="ECO:0000259" key="4">
    <source>
        <dbReference type="Pfam" id="PF00676"/>
    </source>
</evidence>